<evidence type="ECO:0000256" key="5">
    <source>
        <dbReference type="ARBA" id="ARBA00022771"/>
    </source>
</evidence>
<dbReference type="InterPro" id="IPR052440">
    <property type="entry name" value="Trans_Reg/Chrom_Remod"/>
</dbReference>
<feature type="compositionally biased region" description="Polar residues" evidence="10">
    <location>
        <begin position="440"/>
        <end position="457"/>
    </location>
</feature>
<keyword evidence="13" id="KW-1185">Reference proteome</keyword>
<dbReference type="FunFam" id="3.30.40.10:FF:000116">
    <property type="entry name" value="Transcription factor 20 (AR1)"/>
    <property type="match status" value="1"/>
</dbReference>
<feature type="compositionally biased region" description="Polar residues" evidence="10">
    <location>
        <begin position="1126"/>
        <end position="1144"/>
    </location>
</feature>
<dbReference type="PANTHER" id="PTHR14955">
    <property type="entry name" value="RETINOIC ACID INDUCED 1/TRANSCRIPTION FACTOR 20"/>
    <property type="match status" value="1"/>
</dbReference>
<dbReference type="InterPro" id="IPR034732">
    <property type="entry name" value="EPHD"/>
</dbReference>
<comment type="caution">
    <text evidence="12">The sequence shown here is derived from an EMBL/GenBank/DDBJ whole genome shotgun (WGS) entry which is preliminary data.</text>
</comment>
<evidence type="ECO:0000256" key="3">
    <source>
        <dbReference type="ARBA" id="ARBA00022553"/>
    </source>
</evidence>
<feature type="region of interest" description="Disordered" evidence="10">
    <location>
        <begin position="1"/>
        <end position="44"/>
    </location>
</feature>
<keyword evidence="7" id="KW-0832">Ubl conjugation</keyword>
<dbReference type="EMBL" id="BEZZ01000171">
    <property type="protein sequence ID" value="GCC27617.1"/>
    <property type="molecule type" value="Genomic_DNA"/>
</dbReference>
<protein>
    <recommendedName>
        <fullName evidence="11">PHD-type domain-containing protein</fullName>
    </recommendedName>
</protein>
<feature type="compositionally biased region" description="Polar residues" evidence="10">
    <location>
        <begin position="215"/>
        <end position="226"/>
    </location>
</feature>
<feature type="compositionally biased region" description="Polar residues" evidence="10">
    <location>
        <begin position="1466"/>
        <end position="1478"/>
    </location>
</feature>
<feature type="compositionally biased region" description="Polar residues" evidence="10">
    <location>
        <begin position="10"/>
        <end position="22"/>
    </location>
</feature>
<feature type="region of interest" description="Disordered" evidence="10">
    <location>
        <begin position="854"/>
        <end position="954"/>
    </location>
</feature>
<dbReference type="GO" id="GO:0032922">
    <property type="term" value="P:circadian regulation of gene expression"/>
    <property type="evidence" value="ECO:0007669"/>
    <property type="project" value="TreeGrafter"/>
</dbReference>
<feature type="region of interest" description="Disordered" evidence="10">
    <location>
        <begin position="806"/>
        <end position="841"/>
    </location>
</feature>
<feature type="compositionally biased region" description="Basic residues" evidence="10">
    <location>
        <begin position="1479"/>
        <end position="1515"/>
    </location>
</feature>
<keyword evidence="9" id="KW-0539">Nucleus</keyword>
<feature type="domain" description="PHD-type" evidence="11">
    <location>
        <begin position="1723"/>
        <end position="1844"/>
    </location>
</feature>
<dbReference type="Gene3D" id="3.30.40.10">
    <property type="entry name" value="Zinc/RING finger domain, C3HC4 (zinc finger)"/>
    <property type="match status" value="1"/>
</dbReference>
<keyword evidence="2" id="KW-1017">Isopeptide bond</keyword>
<feature type="region of interest" description="Disordered" evidence="10">
    <location>
        <begin position="432"/>
        <end position="457"/>
    </location>
</feature>
<keyword evidence="3" id="KW-0597">Phosphoprotein</keyword>
<feature type="compositionally biased region" description="Polar residues" evidence="10">
    <location>
        <begin position="110"/>
        <end position="144"/>
    </location>
</feature>
<evidence type="ECO:0000313" key="13">
    <source>
        <dbReference type="Proteomes" id="UP000287033"/>
    </source>
</evidence>
<feature type="compositionally biased region" description="Polar residues" evidence="10">
    <location>
        <begin position="85"/>
        <end position="101"/>
    </location>
</feature>
<keyword evidence="6" id="KW-0862">Zinc</keyword>
<feature type="compositionally biased region" description="Basic and acidic residues" evidence="10">
    <location>
        <begin position="1443"/>
        <end position="1455"/>
    </location>
</feature>
<evidence type="ECO:0000256" key="8">
    <source>
        <dbReference type="ARBA" id="ARBA00023159"/>
    </source>
</evidence>
<dbReference type="OrthoDB" id="10029243at2759"/>
<keyword evidence="8" id="KW-0010">Activator</keyword>
<dbReference type="GO" id="GO:0005634">
    <property type="term" value="C:nucleus"/>
    <property type="evidence" value="ECO:0007669"/>
    <property type="project" value="UniProtKB-SubCell"/>
</dbReference>
<feature type="compositionally biased region" description="Basic and acidic residues" evidence="10">
    <location>
        <begin position="869"/>
        <end position="880"/>
    </location>
</feature>
<organism evidence="12 13">
    <name type="scientific">Chiloscyllium punctatum</name>
    <name type="common">Brownbanded bambooshark</name>
    <name type="synonym">Hemiscyllium punctatum</name>
    <dbReference type="NCBI Taxonomy" id="137246"/>
    <lineage>
        <taxon>Eukaryota</taxon>
        <taxon>Metazoa</taxon>
        <taxon>Chordata</taxon>
        <taxon>Craniata</taxon>
        <taxon>Vertebrata</taxon>
        <taxon>Chondrichthyes</taxon>
        <taxon>Elasmobranchii</taxon>
        <taxon>Galeomorphii</taxon>
        <taxon>Galeoidea</taxon>
        <taxon>Orectolobiformes</taxon>
        <taxon>Hemiscylliidae</taxon>
        <taxon>Chiloscyllium</taxon>
    </lineage>
</organism>
<feature type="region of interest" description="Disordered" evidence="10">
    <location>
        <begin position="297"/>
        <end position="322"/>
    </location>
</feature>
<feature type="compositionally biased region" description="Basic and acidic residues" evidence="10">
    <location>
        <begin position="1402"/>
        <end position="1423"/>
    </location>
</feature>
<evidence type="ECO:0000256" key="4">
    <source>
        <dbReference type="ARBA" id="ARBA00022723"/>
    </source>
</evidence>
<evidence type="ECO:0000256" key="7">
    <source>
        <dbReference type="ARBA" id="ARBA00022843"/>
    </source>
</evidence>
<feature type="compositionally biased region" description="Polar residues" evidence="10">
    <location>
        <begin position="188"/>
        <end position="205"/>
    </location>
</feature>
<accession>A0A401SB45</accession>
<proteinExistence type="predicted"/>
<feature type="region of interest" description="Disordered" evidence="10">
    <location>
        <begin position="726"/>
        <end position="762"/>
    </location>
</feature>
<dbReference type="GO" id="GO:0006357">
    <property type="term" value="P:regulation of transcription by RNA polymerase II"/>
    <property type="evidence" value="ECO:0007669"/>
    <property type="project" value="TreeGrafter"/>
</dbReference>
<feature type="region of interest" description="Disordered" evidence="10">
    <location>
        <begin position="85"/>
        <end position="155"/>
    </location>
</feature>
<keyword evidence="5" id="KW-0863">Zinc-finger</keyword>
<dbReference type="InterPro" id="IPR001965">
    <property type="entry name" value="Znf_PHD"/>
</dbReference>
<dbReference type="Proteomes" id="UP000287033">
    <property type="component" value="Unassembled WGS sequence"/>
</dbReference>
<dbReference type="STRING" id="137246.A0A401SB45"/>
<feature type="compositionally biased region" description="Low complexity" evidence="10">
    <location>
        <begin position="1427"/>
        <end position="1436"/>
    </location>
</feature>
<dbReference type="GO" id="GO:0008270">
    <property type="term" value="F:zinc ion binding"/>
    <property type="evidence" value="ECO:0007669"/>
    <property type="project" value="UniProtKB-KW"/>
</dbReference>
<evidence type="ECO:0000259" key="11">
    <source>
        <dbReference type="PROSITE" id="PS51805"/>
    </source>
</evidence>
<dbReference type="CDD" id="cd15668">
    <property type="entry name" value="ePHD_RAI1_like"/>
    <property type="match status" value="1"/>
</dbReference>
<feature type="compositionally biased region" description="Basic and acidic residues" evidence="10">
    <location>
        <begin position="819"/>
        <end position="833"/>
    </location>
</feature>
<dbReference type="OMA" id="HQSQSYS"/>
<dbReference type="Pfam" id="PF13771">
    <property type="entry name" value="zf-HC5HC2H"/>
    <property type="match status" value="1"/>
</dbReference>
<feature type="region of interest" description="Disordered" evidence="10">
    <location>
        <begin position="1111"/>
        <end position="1146"/>
    </location>
</feature>
<evidence type="ECO:0000256" key="1">
    <source>
        <dbReference type="ARBA" id="ARBA00004123"/>
    </source>
</evidence>
<keyword evidence="4" id="KW-0479">Metal-binding</keyword>
<name>A0A401SB45_CHIPU</name>
<reference evidence="12 13" key="1">
    <citation type="journal article" date="2018" name="Nat. Ecol. Evol.">
        <title>Shark genomes provide insights into elasmobranch evolution and the origin of vertebrates.</title>
        <authorList>
            <person name="Hara Y"/>
            <person name="Yamaguchi K"/>
            <person name="Onimaru K"/>
            <person name="Kadota M"/>
            <person name="Koyanagi M"/>
            <person name="Keeley SD"/>
            <person name="Tatsumi K"/>
            <person name="Tanaka K"/>
            <person name="Motone F"/>
            <person name="Kageyama Y"/>
            <person name="Nozu R"/>
            <person name="Adachi N"/>
            <person name="Nishimura O"/>
            <person name="Nakagawa R"/>
            <person name="Tanegashima C"/>
            <person name="Kiyatake I"/>
            <person name="Matsumoto R"/>
            <person name="Murakumo K"/>
            <person name="Nishida K"/>
            <person name="Terakita A"/>
            <person name="Kuratani S"/>
            <person name="Sato K"/>
            <person name="Hyodo S Kuraku.S."/>
        </authorList>
    </citation>
    <scope>NUCLEOTIDE SEQUENCE [LARGE SCALE GENOMIC DNA]</scope>
</reference>
<evidence type="ECO:0000256" key="6">
    <source>
        <dbReference type="ARBA" id="ARBA00022833"/>
    </source>
</evidence>
<dbReference type="PANTHER" id="PTHR14955:SF6">
    <property type="entry name" value="RETINOIC ACID-INDUCED PROTEIN 1"/>
    <property type="match status" value="1"/>
</dbReference>
<dbReference type="InterPro" id="IPR013083">
    <property type="entry name" value="Znf_RING/FYVE/PHD"/>
</dbReference>
<evidence type="ECO:0000256" key="2">
    <source>
        <dbReference type="ARBA" id="ARBA00022499"/>
    </source>
</evidence>
<gene>
    <name evidence="12" type="ORF">chiPu_0006042</name>
</gene>
<evidence type="ECO:0000256" key="9">
    <source>
        <dbReference type="ARBA" id="ARBA00023242"/>
    </source>
</evidence>
<feature type="compositionally biased region" description="Low complexity" evidence="10">
    <location>
        <begin position="297"/>
        <end position="320"/>
    </location>
</feature>
<sequence length="1851" mass="203097">MQSFRDPGAFQSNQQTFQQVRADSSRLDSYRQQNPVAQSYEAHGITSKEYYNQQSYQGYGSNTAGTYYSGVKQASAQQPQARALSAASSYQSGPYSRQYQGEGQAPKWGSQASSVGGLSQYGQDSAFKSSAPSTAAAYQQQHMQGNPGRTPPALSNQQSHFIHQAHHKSIMGQASPYIARPAQFNQTFQSSPSSYPTVQDYSQPSRPYDGYGQMPASSQYERQSAATPDYPSQAGYAYKAGMAKSGGYDQNKATQVKQHSLQYHNQAKMHLLNQSPQVYYQPDAPVKSPEQFYQTFSPTSSHSPVSTVVRSPSYSSTPSPLMATPESLQYSQSTEADIKSNVSHLMAPAVTCTTQSSSKTPGPSCKEKLPEKLLSDGAFSSLVALSSQVENIPRTVQQLLLSNTLAPHRKLGKRLPKKSEILKELKSSEESLYSEEALGTPQSVQAELQEGDYSSSSEEQLDKMPFFQGHCRNSANLDALRKNLDTILSCSVASSNDMGTDSKSDNSAQSGEACLASADFEKLATDRQALLFAKEDMKSSSVIILKDSSKERLEAELKFNHFGGDKESKGIHFNLYNAESFAGHLIRTKRPGQGQALVSDCNKSTVKSDCSMMTEGFGDASYSESQAFPHTMECSNTIQPLASDYRESLVSNNNHECYSSQIPGGPQDLEKLKALDLPDPKGKETPLMWEELNANLSQCDVQKKFLQKLQANFKQEQRALQKELTAVHLVPEMEDKREGNEEEKPENGGSSNSEQRVSTVEQIESTGMKVEEDEELAVESKGSAVLQDVRKSVICDVSPTRQSVKELVPAHSEGECSCSEDKLSSTERGEDRAASSPAPRLLPHSVIHVGPAIGAEPKVGQGVPAGAEMKPDGESGKCEDTGEGTVPEPQAMPQPLGFPTLPSEVVSSALTEIENAPSKMPESKGLRVRRVSSRVGQGATFRGKDNAPPEPAENIQPLKVVPVGKLRCLGSQRERAKNRGPQEVLSVSEPTRMCTRSSSALLEPEVSVQSRALLRKGMVAQRDDGPRETGCSSRHRVNSDSDKCLIQRQGGSNPNLRAHLTRPSSMLSRPSYGLHPEQQIKSQERLSQEASSYKSVVLRARTRAQGMVLQKDVKQRKSCNPIPSRCLTTRNSSSVPKPQRQPTPRQEALDYVTEEMTGERLKARNSALRLGGQEDQRCPLTHPLKRKGYCTLSLIPAKRQHQMLKANDTRTEKLKPLASPCPSESSHPTAQSVMARPIQGENSEGITERCLSKVLTATDGGAQPVLSLKTPPKTKILPPRKGRGLKLEAIVQKITSPNSKSFACSNYSDSNVTCLTLDEILSLKEEKLTENSSSEVEQALVEQNKVTAKDASSKIALVELNKKCLITSKRLKEEMESPTEDNSRSQAKADGNLSVEPESVEAEDRQSGKLSPKDRTTEEKEGKQLASPSSILSSVSEPGPNEELEHPPGDMELKRQAPPPKRRSHQAGSQKVKQAKSNSKARRPAGRGSRRRRKHLKGSKSTKAAHRRKSQLKRRNLPLVETKEPVIRLKYVSYKMPRAENNAKSFSPYIRVEKSNEVSSICTVINTLPEEQSRFQKMKKKSSFSQPPVSISKTLPTSSAMLPGPVVLDSAKQGCLVCCLCGRPKNHKELGDLFGPYYPEDYIPPVTKSQHVKGKLEIKSEIKEKQDELTMESKVADSDNESAVSITAEVLPSLEKAPFSPEKATEVEDQNPLRTSSREKCKKLSCYCCEKTAEDIELKKVKKKPGSEEDLQAPELPLDPHEHWLHGACAVWTSGVYLAAGKLYGLQEAVEMASEMKCSTCEQAGATLGCYTKGCNQKYHYICAIESGCQLSEENFSMKCTKHKNILSKTL</sequence>
<feature type="region of interest" description="Disordered" evidence="10">
    <location>
        <begin position="1371"/>
        <end position="1515"/>
    </location>
</feature>
<feature type="region of interest" description="Disordered" evidence="10">
    <location>
        <begin position="1020"/>
        <end position="1090"/>
    </location>
</feature>
<dbReference type="PROSITE" id="PS51805">
    <property type="entry name" value="EPHD"/>
    <property type="match status" value="1"/>
</dbReference>
<comment type="subcellular location">
    <subcellularLocation>
        <location evidence="1">Nucleus</location>
    </subcellularLocation>
</comment>
<dbReference type="SMART" id="SM00249">
    <property type="entry name" value="PHD"/>
    <property type="match status" value="1"/>
</dbReference>
<evidence type="ECO:0000256" key="10">
    <source>
        <dbReference type="SAM" id="MobiDB-lite"/>
    </source>
</evidence>
<feature type="region of interest" description="Disordered" evidence="10">
    <location>
        <begin position="188"/>
        <end position="228"/>
    </location>
</feature>
<evidence type="ECO:0000313" key="12">
    <source>
        <dbReference type="EMBL" id="GCC27617.1"/>
    </source>
</evidence>